<evidence type="ECO:0000256" key="2">
    <source>
        <dbReference type="SAM" id="Phobius"/>
    </source>
</evidence>
<gene>
    <name evidence="3" type="ORF">LMG18101_05208</name>
</gene>
<feature type="transmembrane region" description="Helical" evidence="2">
    <location>
        <begin position="180"/>
        <end position="207"/>
    </location>
</feature>
<feature type="region of interest" description="Disordered" evidence="1">
    <location>
        <begin position="229"/>
        <end position="253"/>
    </location>
</feature>
<keyword evidence="2" id="KW-0812">Transmembrane</keyword>
<feature type="compositionally biased region" description="Low complexity" evidence="1">
    <location>
        <begin position="229"/>
        <end position="246"/>
    </location>
</feature>
<organism evidence="3 4">
    <name type="scientific">Ralstonia flaminis</name>
    <dbReference type="NCBI Taxonomy" id="3058597"/>
    <lineage>
        <taxon>Bacteria</taxon>
        <taxon>Pseudomonadati</taxon>
        <taxon>Pseudomonadota</taxon>
        <taxon>Betaproteobacteria</taxon>
        <taxon>Burkholderiales</taxon>
        <taxon>Burkholderiaceae</taxon>
        <taxon>Ralstonia</taxon>
    </lineage>
</organism>
<evidence type="ECO:0000313" key="4">
    <source>
        <dbReference type="Proteomes" id="UP001189757"/>
    </source>
</evidence>
<dbReference type="EMBL" id="CATZLL010000028">
    <property type="protein sequence ID" value="CAJ0822838.1"/>
    <property type="molecule type" value="Genomic_DNA"/>
</dbReference>
<dbReference type="Proteomes" id="UP001189757">
    <property type="component" value="Unassembled WGS sequence"/>
</dbReference>
<protein>
    <submittedName>
        <fullName evidence="3">Uncharacterized protein</fullName>
    </submittedName>
</protein>
<sequence length="253" mass="28046">MSLFPQRSATVRYYKIANWDWVLEPRLKEKFDTIVVAARRAGYFEALYVSVDHAHRTVTLRPGAHPVGASLNQQGSTATEHGAALVFSQAKTGTVAVLIYPYESEFMRLPEQLIVWRVFDGPTDVTPSVIDTAVADAFRYWRVSSVLDGGSWWDRWRIGMLRRRDRYQSKEKALLTRPSLVGRVVGAFLAWWPVLAFGVFSSLVTVVTGWHDFGDKLGAAFHSTSTTAKKSTTTSTTGCASGVAAAPSKAQDR</sequence>
<name>A0ABM9KBH4_9RALS</name>
<keyword evidence="2" id="KW-0472">Membrane</keyword>
<evidence type="ECO:0000313" key="3">
    <source>
        <dbReference type="EMBL" id="CAJ0822838.1"/>
    </source>
</evidence>
<reference evidence="3 4" key="1">
    <citation type="submission" date="2023-07" db="EMBL/GenBank/DDBJ databases">
        <authorList>
            <person name="Peeters C."/>
        </authorList>
    </citation>
    <scope>NUCLEOTIDE SEQUENCE [LARGE SCALE GENOMIC DNA]</scope>
    <source>
        <strain evidence="3 4">LMG 18101</strain>
    </source>
</reference>
<evidence type="ECO:0000256" key="1">
    <source>
        <dbReference type="SAM" id="MobiDB-lite"/>
    </source>
</evidence>
<proteinExistence type="predicted"/>
<keyword evidence="4" id="KW-1185">Reference proteome</keyword>
<accession>A0ABM9KBH4</accession>
<keyword evidence="2" id="KW-1133">Transmembrane helix</keyword>
<comment type="caution">
    <text evidence="3">The sequence shown here is derived from an EMBL/GenBank/DDBJ whole genome shotgun (WGS) entry which is preliminary data.</text>
</comment>